<dbReference type="GO" id="GO:0016020">
    <property type="term" value="C:membrane"/>
    <property type="evidence" value="ECO:0007669"/>
    <property type="project" value="InterPro"/>
</dbReference>
<dbReference type="PROSITE" id="PS50113">
    <property type="entry name" value="PAC"/>
    <property type="match status" value="4"/>
</dbReference>
<dbReference type="InterPro" id="IPR001610">
    <property type="entry name" value="PAC"/>
</dbReference>
<dbReference type="KEGG" id="mmob:F6R98_06780"/>
<dbReference type="RefSeq" id="WP_153248345.1">
    <property type="nucleotide sequence ID" value="NZ_CP044205.1"/>
</dbReference>
<dbReference type="GO" id="GO:0000155">
    <property type="term" value="F:phosphorelay sensor kinase activity"/>
    <property type="evidence" value="ECO:0007669"/>
    <property type="project" value="InterPro"/>
</dbReference>
<dbReference type="Pfam" id="PF08448">
    <property type="entry name" value="PAS_4"/>
    <property type="match status" value="5"/>
</dbReference>
<dbReference type="PROSITE" id="PS50110">
    <property type="entry name" value="RESPONSE_REGULATORY"/>
    <property type="match status" value="1"/>
</dbReference>
<dbReference type="InterPro" id="IPR005467">
    <property type="entry name" value="His_kinase_dom"/>
</dbReference>
<sequence length="1578" mass="177240">MSAQISCILYIGDDPESLRDITETLETRGHRIAVAPYNEAGLRLALQPQPELILLDTTTAGMDGLASCKQLKTITAAGEIPVIFLTDTYSAVSIDAHFEAGACDCLCKPLQFREAVTRIGTHLQLRNAQQQLHAGAQLLQLLIDNHPDFIVRFDTEGRFTYISPRIAASGLPADSILGRTAPEIPLPGCPEQNQALYDAVCKTIATGMPTTLEVQWPKAGGLGKFQVSHYPEFDQHGKVIGVVGNARDTTAQTQNESRAQLLDFALDQVREAAYLIEDGSIIRYVNQEACRALGYSREELLSMTLFDFSPRFNDELSKKIQHDLETAGFTTLEVMHKTKDGRLFPVEINASRFIYEGKQTRFALARDISGRKAAEEKIQRLTDLYAALSQCNQAIVRCANAEELFAQICRDAVLFGKMKMAWIGLIEPDTGRIRPVASYGEGTEYLHDIETSADADNPLGRGPCGVVLREGKPVWCQDFLNDPIAEPWRQCGSCHYWGSSASLPLLQDDILAGVMTVYSGSVDAFDEAARNLLIEMAMDISYALNRFSSETKRIQAEHALQESERRYRDIFEYCSDALFLLEATEDNRFRYIDVNPAFERCRGLPRAQLVGKCIEETLSPELAETLNDKYRSCIASGVPVDEKIGPDLTKGKHRFYHSTAIPVRDSSGRMHRIVGVTRDITADRQAESLETQLRHIAEVLPGLIYSVELTPDGHRRLTYASPRLEDVTGLSRDSWPIDYLPSVHPDDLPGHLDALDVSARMLTPWHNEFRIIHPGKGVRWLEGRSIPQEQEDGNILWHGFLYDISERKRAHELLEIREREFRSLAENTPDHITRYDLQLRRTYANPAAQKASWPVRKTMTDDVPRGWIEFQEMLRTVVDNETEADMDMIRIDIGGEERYHHVRFVPEHDAHGAILGVLVIGHDITRRKLMEKALRESEQQFRTLAENAPDIIARYDRECRRIYVNPTLRRSAGLELQQMIGKTPRENTPSSSVWAEYQSRIQAALDEGLESEMELSMADGHGGASHYHMRFVAELGADGRPQGVLAIGRDITSRIRRERQENIRIRIFERLAQGADLVELLRLILEYIEEPNAKLLGSIMLAAPDGKHLHCAFGPKLPTDYLIAINDMPTGDGIGSCGTAAWRGATVITDDLNTHPYWAPYKHLALAAGLQSCWSEPIIDSTGKVMGTFGIYQRRPAFPTQEDLARVRRACHFAAIAIERKRMELALRESEQQFRTLAENSPDIIMRYDLECRRIYVNPAYVYNTGISYDKAIGETPEEHWRIITNMPYKEYLAALRHVMDSGNTGKVMVEWQHPGTGELTSHDVQIVPEHGPDGEINGVFAIGHDISALKRTERQLQESHAMLRDLTRHREAAREEERHRIARELHDELGQLLMALRLNVNLLLMRFGKEDTLFKEATDNLLQLVDNTIQVTRDVSTALRPAVLDMGIVPALEWLTHEFFRQTGITCELNTSPDDFCTQEAQAIALFRIAQETLTNAARHAQASRVQVTLNCTADVCQLQVEDNGVGFDTLLPRKQQSYGLMGLRERAMAVGGELTVSSSAGSGTVVLVRIPTCAGC</sequence>
<dbReference type="InterPro" id="IPR052155">
    <property type="entry name" value="Biofilm_reg_signaling"/>
</dbReference>
<dbReference type="Gene3D" id="3.30.450.40">
    <property type="match status" value="2"/>
</dbReference>
<evidence type="ECO:0000256" key="4">
    <source>
        <dbReference type="SAM" id="Coils"/>
    </source>
</evidence>
<dbReference type="SMART" id="SM00091">
    <property type="entry name" value="PAS"/>
    <property type="match status" value="7"/>
</dbReference>
<keyword evidence="1" id="KW-0808">Transferase</keyword>
<dbReference type="SUPFAM" id="SSF55781">
    <property type="entry name" value="GAF domain-like"/>
    <property type="match status" value="2"/>
</dbReference>
<feature type="domain" description="PAS" evidence="7">
    <location>
        <begin position="1230"/>
        <end position="1303"/>
    </location>
</feature>
<dbReference type="Pfam" id="PF13426">
    <property type="entry name" value="PAS_9"/>
    <property type="match status" value="1"/>
</dbReference>
<dbReference type="PROSITE" id="PS50109">
    <property type="entry name" value="HIS_KIN"/>
    <property type="match status" value="1"/>
</dbReference>
<feature type="domain" description="Response regulatory" evidence="6">
    <location>
        <begin position="7"/>
        <end position="123"/>
    </location>
</feature>
<dbReference type="Gene3D" id="3.30.450.20">
    <property type="entry name" value="PAS domain"/>
    <property type="match status" value="7"/>
</dbReference>
<dbReference type="InterPro" id="IPR003594">
    <property type="entry name" value="HATPase_dom"/>
</dbReference>
<dbReference type="InterPro" id="IPR029016">
    <property type="entry name" value="GAF-like_dom_sf"/>
</dbReference>
<keyword evidence="2" id="KW-0418">Kinase</keyword>
<feature type="domain" description="PAS" evidence="7">
    <location>
        <begin position="258"/>
        <end position="327"/>
    </location>
</feature>
<dbReference type="SMART" id="SM00086">
    <property type="entry name" value="PAC"/>
    <property type="match status" value="6"/>
</dbReference>
<feature type="domain" description="PAC" evidence="8">
    <location>
        <begin position="638"/>
        <end position="692"/>
    </location>
</feature>
<organism evidence="9 10">
    <name type="scientific">Candidatus Methylospira mobilis</name>
    <dbReference type="NCBI Taxonomy" id="1808979"/>
    <lineage>
        <taxon>Bacteria</taxon>
        <taxon>Pseudomonadati</taxon>
        <taxon>Pseudomonadota</taxon>
        <taxon>Gammaproteobacteria</taxon>
        <taxon>Methylococcales</taxon>
        <taxon>Methylococcaceae</taxon>
        <taxon>Candidatus Methylospira</taxon>
    </lineage>
</organism>
<feature type="domain" description="PAS" evidence="7">
    <location>
        <begin position="563"/>
        <end position="637"/>
    </location>
</feature>
<gene>
    <name evidence="9" type="ORF">F6R98_06780</name>
</gene>
<dbReference type="Pfam" id="PF13185">
    <property type="entry name" value="GAF_2"/>
    <property type="match status" value="2"/>
</dbReference>
<dbReference type="SUPFAM" id="SSF52172">
    <property type="entry name" value="CheY-like"/>
    <property type="match status" value="1"/>
</dbReference>
<dbReference type="InterPro" id="IPR011712">
    <property type="entry name" value="Sig_transdc_His_kin_sub3_dim/P"/>
</dbReference>
<accession>A0A5Q0BKS3</accession>
<dbReference type="InParanoid" id="A0A5Q0BKS3"/>
<feature type="domain" description="PAC" evidence="8">
    <location>
        <begin position="882"/>
        <end position="936"/>
    </location>
</feature>
<dbReference type="NCBIfam" id="TIGR00229">
    <property type="entry name" value="sensory_box"/>
    <property type="match status" value="5"/>
</dbReference>
<feature type="coiled-coil region" evidence="4">
    <location>
        <begin position="1350"/>
        <end position="1377"/>
    </location>
</feature>
<dbReference type="InterPro" id="IPR036890">
    <property type="entry name" value="HATPase_C_sf"/>
</dbReference>
<dbReference type="Proteomes" id="UP000325755">
    <property type="component" value="Chromosome"/>
</dbReference>
<dbReference type="Pfam" id="PF07730">
    <property type="entry name" value="HisKA_3"/>
    <property type="match status" value="1"/>
</dbReference>
<dbReference type="PROSITE" id="PS50112">
    <property type="entry name" value="PAS"/>
    <property type="match status" value="4"/>
</dbReference>
<dbReference type="InterPro" id="IPR001789">
    <property type="entry name" value="Sig_transdc_resp-reg_receiver"/>
</dbReference>
<dbReference type="InterPro" id="IPR011006">
    <property type="entry name" value="CheY-like_superfamily"/>
</dbReference>
<reference evidence="9 10" key="1">
    <citation type="submission" date="2019-09" db="EMBL/GenBank/DDBJ databases">
        <title>Ecophysiology of the spiral-shaped methanotroph Methylospira mobilis as revealed by the complete genome sequence.</title>
        <authorList>
            <person name="Oshkin I.Y."/>
            <person name="Dedysh S.N."/>
            <person name="Miroshnikov K."/>
            <person name="Danilova O.V."/>
            <person name="Hakobyan A."/>
            <person name="Liesack W."/>
        </authorList>
    </citation>
    <scope>NUCLEOTIDE SEQUENCE [LARGE SCALE GENOMIC DNA]</scope>
    <source>
        <strain evidence="9 10">Shm1</strain>
    </source>
</reference>
<evidence type="ECO:0000256" key="2">
    <source>
        <dbReference type="ARBA" id="ARBA00022777"/>
    </source>
</evidence>
<feature type="domain" description="PAS" evidence="7">
    <location>
        <begin position="937"/>
        <end position="1012"/>
    </location>
</feature>
<evidence type="ECO:0000256" key="3">
    <source>
        <dbReference type="PROSITE-ProRule" id="PRU00169"/>
    </source>
</evidence>
<keyword evidence="3" id="KW-0597">Phosphoprotein</keyword>
<evidence type="ECO:0000313" key="10">
    <source>
        <dbReference type="Proteomes" id="UP000325755"/>
    </source>
</evidence>
<dbReference type="EMBL" id="CP044205">
    <property type="protein sequence ID" value="QFY42366.1"/>
    <property type="molecule type" value="Genomic_DNA"/>
</dbReference>
<dbReference type="InterPro" id="IPR000014">
    <property type="entry name" value="PAS"/>
</dbReference>
<evidence type="ECO:0000256" key="1">
    <source>
        <dbReference type="ARBA" id="ARBA00022679"/>
    </source>
</evidence>
<dbReference type="GO" id="GO:0046983">
    <property type="term" value="F:protein dimerization activity"/>
    <property type="evidence" value="ECO:0007669"/>
    <property type="project" value="InterPro"/>
</dbReference>
<evidence type="ECO:0000259" key="6">
    <source>
        <dbReference type="PROSITE" id="PS50110"/>
    </source>
</evidence>
<dbReference type="SMART" id="SM00448">
    <property type="entry name" value="REC"/>
    <property type="match status" value="1"/>
</dbReference>
<dbReference type="Gene3D" id="3.30.565.10">
    <property type="entry name" value="Histidine kinase-like ATPase, C-terminal domain"/>
    <property type="match status" value="1"/>
</dbReference>
<feature type="domain" description="PAC" evidence="8">
    <location>
        <begin position="765"/>
        <end position="816"/>
    </location>
</feature>
<dbReference type="InterPro" id="IPR000700">
    <property type="entry name" value="PAS-assoc_C"/>
</dbReference>
<protein>
    <submittedName>
        <fullName evidence="9">PAS domain S-box protein</fullName>
    </submittedName>
</protein>
<dbReference type="SUPFAM" id="SSF55785">
    <property type="entry name" value="PYP-like sensor domain (PAS domain)"/>
    <property type="match status" value="7"/>
</dbReference>
<evidence type="ECO:0000259" key="7">
    <source>
        <dbReference type="PROSITE" id="PS50112"/>
    </source>
</evidence>
<keyword evidence="10" id="KW-1185">Reference proteome</keyword>
<evidence type="ECO:0000313" key="9">
    <source>
        <dbReference type="EMBL" id="QFY42366.1"/>
    </source>
</evidence>
<dbReference type="Gene3D" id="3.40.50.2300">
    <property type="match status" value="1"/>
</dbReference>
<keyword evidence="4" id="KW-0175">Coiled coil</keyword>
<dbReference type="SUPFAM" id="SSF55874">
    <property type="entry name" value="ATPase domain of HSP90 chaperone/DNA topoisomerase II/histidine kinase"/>
    <property type="match status" value="1"/>
</dbReference>
<feature type="domain" description="PAC" evidence="8">
    <location>
        <begin position="330"/>
        <end position="380"/>
    </location>
</feature>
<dbReference type="SMART" id="SM00387">
    <property type="entry name" value="HATPase_c"/>
    <property type="match status" value="1"/>
</dbReference>
<dbReference type="InterPro" id="IPR013655">
    <property type="entry name" value="PAS_fold_3"/>
</dbReference>
<dbReference type="InterPro" id="IPR013656">
    <property type="entry name" value="PAS_4"/>
</dbReference>
<dbReference type="PANTHER" id="PTHR44757:SF2">
    <property type="entry name" value="BIOFILM ARCHITECTURE MAINTENANCE PROTEIN MBAA"/>
    <property type="match status" value="1"/>
</dbReference>
<dbReference type="CDD" id="cd00130">
    <property type="entry name" value="PAS"/>
    <property type="match status" value="6"/>
</dbReference>
<feature type="domain" description="Histidine kinase" evidence="5">
    <location>
        <begin position="1381"/>
        <end position="1576"/>
    </location>
</feature>
<dbReference type="OrthoDB" id="5555683at2"/>
<dbReference type="PANTHER" id="PTHR44757">
    <property type="entry name" value="DIGUANYLATE CYCLASE DGCP"/>
    <property type="match status" value="1"/>
</dbReference>
<dbReference type="Gene3D" id="1.20.5.1930">
    <property type="match status" value="1"/>
</dbReference>
<dbReference type="SMART" id="SM00065">
    <property type="entry name" value="GAF"/>
    <property type="match status" value="2"/>
</dbReference>
<proteinExistence type="predicted"/>
<dbReference type="Pfam" id="PF00072">
    <property type="entry name" value="Response_reg"/>
    <property type="match status" value="1"/>
</dbReference>
<dbReference type="InterPro" id="IPR035965">
    <property type="entry name" value="PAS-like_dom_sf"/>
</dbReference>
<dbReference type="Pfam" id="PF02518">
    <property type="entry name" value="HATPase_c"/>
    <property type="match status" value="1"/>
</dbReference>
<evidence type="ECO:0000259" key="8">
    <source>
        <dbReference type="PROSITE" id="PS50113"/>
    </source>
</evidence>
<dbReference type="CDD" id="cd16917">
    <property type="entry name" value="HATPase_UhpB-NarQ-NarX-like"/>
    <property type="match status" value="1"/>
</dbReference>
<dbReference type="InterPro" id="IPR003018">
    <property type="entry name" value="GAF"/>
</dbReference>
<feature type="modified residue" description="4-aspartylphosphate" evidence="3">
    <location>
        <position position="56"/>
    </location>
</feature>
<dbReference type="Pfam" id="PF08447">
    <property type="entry name" value="PAS_3"/>
    <property type="match status" value="1"/>
</dbReference>
<name>A0A5Q0BKS3_9GAMM</name>
<evidence type="ECO:0000259" key="5">
    <source>
        <dbReference type="PROSITE" id="PS50109"/>
    </source>
</evidence>